<reference evidence="2 3" key="1">
    <citation type="journal article" date="2018" name="PLoS Genet.">
        <title>Population sequencing reveals clonal diversity and ancestral inbreeding in the grapevine cultivar Chardonnay.</title>
        <authorList>
            <person name="Roach M.J."/>
            <person name="Johnson D.L."/>
            <person name="Bohlmann J."/>
            <person name="van Vuuren H.J."/>
            <person name="Jones S.J."/>
            <person name="Pretorius I.S."/>
            <person name="Schmidt S.A."/>
            <person name="Borneman A.R."/>
        </authorList>
    </citation>
    <scope>NUCLEOTIDE SEQUENCE [LARGE SCALE GENOMIC DNA]</scope>
    <source>
        <strain evidence="3">cv. Chardonnay</strain>
        <tissue evidence="2">Leaf</tissue>
    </source>
</reference>
<dbReference type="Proteomes" id="UP000288805">
    <property type="component" value="Unassembled WGS sequence"/>
</dbReference>
<comment type="caution">
    <text evidence="2">The sequence shown here is derived from an EMBL/GenBank/DDBJ whole genome shotgun (WGS) entry which is preliminary data.</text>
</comment>
<protein>
    <recommendedName>
        <fullName evidence="1">SMP domain-containing protein</fullName>
    </recommendedName>
</protein>
<name>A0A438GCP5_VITVI</name>
<gene>
    <name evidence="2" type="ORF">CK203_052734</name>
</gene>
<dbReference type="AlphaFoldDB" id="A0A438GCP5"/>
<feature type="domain" description="SMP" evidence="1">
    <location>
        <begin position="230"/>
        <end position="310"/>
    </location>
</feature>
<proteinExistence type="predicted"/>
<dbReference type="InterPro" id="IPR057080">
    <property type="entry name" value="PH_SMPa"/>
</dbReference>
<sequence length="310" mass="35265">MVFGIRLLRVYMEHILMDETPTRWLDGHHRCPWKAIAQVFRSFPLCPPSGGQWGENSVLGRSLVGNQTLCSQFADLYRVIFVKNLTVSNVLGNSFSLSWNFNFCHNLTDSKIDLLQRLMSSLSSVFFYLLHQIQERGLCLRQFLWSSKVLSKVKALAWFSSTWEGNGESIDHLFLHCRYHWTLAQVVQSRSKRVGCNASELGIGGVIRDRHGTMLRAFSKLIGVVCLSVSQGVIWILEPEKVPTFPQIGKIQRDAKKKKEILEVFPMRKYARIKDRSLILTESDGSYTAIPLKGCTIVAVSATDLPSKKW</sequence>
<dbReference type="EMBL" id="QGNW01000477">
    <property type="protein sequence ID" value="RVW69983.1"/>
    <property type="molecule type" value="Genomic_DNA"/>
</dbReference>
<organism evidence="2 3">
    <name type="scientific">Vitis vinifera</name>
    <name type="common">Grape</name>
    <dbReference type="NCBI Taxonomy" id="29760"/>
    <lineage>
        <taxon>Eukaryota</taxon>
        <taxon>Viridiplantae</taxon>
        <taxon>Streptophyta</taxon>
        <taxon>Embryophyta</taxon>
        <taxon>Tracheophyta</taxon>
        <taxon>Spermatophyta</taxon>
        <taxon>Magnoliopsida</taxon>
        <taxon>eudicotyledons</taxon>
        <taxon>Gunneridae</taxon>
        <taxon>Pentapetalae</taxon>
        <taxon>rosids</taxon>
        <taxon>Vitales</taxon>
        <taxon>Vitaceae</taxon>
        <taxon>Viteae</taxon>
        <taxon>Vitis</taxon>
    </lineage>
</organism>
<evidence type="ECO:0000313" key="3">
    <source>
        <dbReference type="Proteomes" id="UP000288805"/>
    </source>
</evidence>
<dbReference type="Pfam" id="PF23065">
    <property type="entry name" value="PH_SMPa"/>
    <property type="match status" value="1"/>
</dbReference>
<evidence type="ECO:0000259" key="1">
    <source>
        <dbReference type="Pfam" id="PF23065"/>
    </source>
</evidence>
<evidence type="ECO:0000313" key="2">
    <source>
        <dbReference type="EMBL" id="RVW69983.1"/>
    </source>
</evidence>
<accession>A0A438GCP5</accession>